<dbReference type="Pfam" id="PF11512">
    <property type="entry name" value="Atu4866"/>
    <property type="match status" value="1"/>
</dbReference>
<name>A0AAE3VWE1_9ACTN</name>
<evidence type="ECO:0000313" key="1">
    <source>
        <dbReference type="EMBL" id="MDQ0364961.1"/>
    </source>
</evidence>
<protein>
    <submittedName>
        <fullName evidence="1">Uncharacterized protein</fullName>
    </submittedName>
</protein>
<comment type="caution">
    <text evidence="1">The sequence shown here is derived from an EMBL/GenBank/DDBJ whole genome shotgun (WGS) entry which is preliminary data.</text>
</comment>
<dbReference type="Proteomes" id="UP001240236">
    <property type="component" value="Unassembled WGS sequence"/>
</dbReference>
<dbReference type="GO" id="GO:0016810">
    <property type="term" value="F:hydrolase activity, acting on carbon-nitrogen (but not peptide) bonds"/>
    <property type="evidence" value="ECO:0007669"/>
    <property type="project" value="InterPro"/>
</dbReference>
<dbReference type="Gene3D" id="2.40.128.290">
    <property type="entry name" value="Uncharacterised protein Atu4866, PF11512"/>
    <property type="match status" value="1"/>
</dbReference>
<dbReference type="InterPro" id="IPR020955">
    <property type="entry name" value="Uncharacterised_Atu4866"/>
</dbReference>
<proteinExistence type="predicted"/>
<evidence type="ECO:0000313" key="2">
    <source>
        <dbReference type="Proteomes" id="UP001240236"/>
    </source>
</evidence>
<keyword evidence="2" id="KW-1185">Reference proteome</keyword>
<accession>A0AAE3VWE1</accession>
<dbReference type="EMBL" id="JAUSUZ010000001">
    <property type="protein sequence ID" value="MDQ0364961.1"/>
    <property type="molecule type" value="Genomic_DNA"/>
</dbReference>
<dbReference type="InterPro" id="IPR011059">
    <property type="entry name" value="Metal-dep_hydrolase_composite"/>
</dbReference>
<gene>
    <name evidence="1" type="ORF">J2S42_001630</name>
</gene>
<dbReference type="RefSeq" id="WP_307236936.1">
    <property type="nucleotide sequence ID" value="NZ_JAUSUZ010000001.1"/>
</dbReference>
<dbReference type="AlphaFoldDB" id="A0AAE3VWE1"/>
<dbReference type="InterPro" id="IPR038646">
    <property type="entry name" value="Atu4866-like_sf"/>
</dbReference>
<organism evidence="1 2">
    <name type="scientific">Catenuloplanes indicus</name>
    <dbReference type="NCBI Taxonomy" id="137267"/>
    <lineage>
        <taxon>Bacteria</taxon>
        <taxon>Bacillati</taxon>
        <taxon>Actinomycetota</taxon>
        <taxon>Actinomycetes</taxon>
        <taxon>Micromonosporales</taxon>
        <taxon>Micromonosporaceae</taxon>
        <taxon>Catenuloplanes</taxon>
    </lineage>
</organism>
<reference evidence="1 2" key="1">
    <citation type="submission" date="2023-07" db="EMBL/GenBank/DDBJ databases">
        <title>Sequencing the genomes of 1000 actinobacteria strains.</title>
        <authorList>
            <person name="Klenk H.-P."/>
        </authorList>
    </citation>
    <scope>NUCLEOTIDE SEQUENCE [LARGE SCALE GENOMIC DNA]</scope>
    <source>
        <strain evidence="1 2">DSM 44709</strain>
    </source>
</reference>
<dbReference type="SUPFAM" id="SSF51338">
    <property type="entry name" value="Composite domain of metallo-dependent hydrolases"/>
    <property type="match status" value="1"/>
</dbReference>
<sequence>MLFTNVTVHGPTGILVTDVRVKDGHVTGSGPDSDVIDGSGLGLVAVVPAAAGGRGHMVGRVVPGIPADLLLVPRDAMPDLGTPWWRVVVTRRDVRALLTRGQLVIRDGEPLDRPANPEDARIGVWVDRNDWLHQELLPQGRYDETRGGRRHAYTGRYWLDGDRIDYLDDSGFYAFGEFIGDELFHADFVLRRRMPPTATGG</sequence>